<accession>A0A4Y2I0M5</accession>
<comment type="caution">
    <text evidence="1">The sequence shown here is derived from an EMBL/GenBank/DDBJ whole genome shotgun (WGS) entry which is preliminary data.</text>
</comment>
<protein>
    <submittedName>
        <fullName evidence="1">Uncharacterized protein</fullName>
    </submittedName>
</protein>
<name>A0A4Y2I0M5_ARAVE</name>
<keyword evidence="2" id="KW-1185">Reference proteome</keyword>
<sequence>MTKRKPEEDVQAASNSKDRKINYIVIPDVPLLAKAKAALEKGCSYVKLCIDSTKGSSLWLKPKVINETFGPLTHKNDTLSLNKNKKLILVTKYLSTVEQVTKYVLSVPEANVRIIDSNIVSKYIVRDIDTDYSLEEIISDLKTQDFLVSEVVRFKRKGSSDPIPIILIDEIGKTNRIDIKIGRVEYAVCPVESARFHQQASLASITPFLYCISFGASGDFSQSFFFSFAPE</sequence>
<evidence type="ECO:0000313" key="2">
    <source>
        <dbReference type="Proteomes" id="UP000499080"/>
    </source>
</evidence>
<evidence type="ECO:0000313" key="1">
    <source>
        <dbReference type="EMBL" id="GBM71327.1"/>
    </source>
</evidence>
<gene>
    <name evidence="1" type="ORF">AVEN_178757_1</name>
</gene>
<dbReference type="AlphaFoldDB" id="A0A4Y2I0M5"/>
<dbReference type="Proteomes" id="UP000499080">
    <property type="component" value="Unassembled WGS sequence"/>
</dbReference>
<dbReference type="EMBL" id="BGPR01002306">
    <property type="protein sequence ID" value="GBM71327.1"/>
    <property type="molecule type" value="Genomic_DNA"/>
</dbReference>
<proteinExistence type="predicted"/>
<reference evidence="1 2" key="1">
    <citation type="journal article" date="2019" name="Sci. Rep.">
        <title>Orb-weaving spider Araneus ventricosus genome elucidates the spidroin gene catalogue.</title>
        <authorList>
            <person name="Kono N."/>
            <person name="Nakamura H."/>
            <person name="Ohtoshi R."/>
            <person name="Moran D.A.P."/>
            <person name="Shinohara A."/>
            <person name="Yoshida Y."/>
            <person name="Fujiwara M."/>
            <person name="Mori M."/>
            <person name="Tomita M."/>
            <person name="Arakawa K."/>
        </authorList>
    </citation>
    <scope>NUCLEOTIDE SEQUENCE [LARGE SCALE GENOMIC DNA]</scope>
</reference>
<organism evidence="1 2">
    <name type="scientific">Araneus ventricosus</name>
    <name type="common">Orbweaver spider</name>
    <name type="synonym">Epeira ventricosa</name>
    <dbReference type="NCBI Taxonomy" id="182803"/>
    <lineage>
        <taxon>Eukaryota</taxon>
        <taxon>Metazoa</taxon>
        <taxon>Ecdysozoa</taxon>
        <taxon>Arthropoda</taxon>
        <taxon>Chelicerata</taxon>
        <taxon>Arachnida</taxon>
        <taxon>Araneae</taxon>
        <taxon>Araneomorphae</taxon>
        <taxon>Entelegynae</taxon>
        <taxon>Araneoidea</taxon>
        <taxon>Araneidae</taxon>
        <taxon>Araneus</taxon>
    </lineage>
</organism>